<name>A0A1E8F8Q8_9ALTE</name>
<keyword evidence="2" id="KW-0503">Monooxygenase</keyword>
<comment type="caution">
    <text evidence="5">The sequence shown here is derived from an EMBL/GenBank/DDBJ whole genome shotgun (WGS) entry which is preliminary data.</text>
</comment>
<evidence type="ECO:0000259" key="4">
    <source>
        <dbReference type="Pfam" id="PF01494"/>
    </source>
</evidence>
<dbReference type="SUPFAM" id="SSF51905">
    <property type="entry name" value="FAD/NAD(P)-binding domain"/>
    <property type="match status" value="1"/>
</dbReference>
<evidence type="ECO:0000256" key="1">
    <source>
        <dbReference type="ARBA" id="ARBA00023002"/>
    </source>
</evidence>
<feature type="domain" description="FAD-binding" evidence="4">
    <location>
        <begin position="157"/>
        <end position="362"/>
    </location>
</feature>
<dbReference type="AlphaFoldDB" id="A0A1E8F8Q8"/>
<evidence type="ECO:0000256" key="3">
    <source>
        <dbReference type="SAM" id="Phobius"/>
    </source>
</evidence>
<keyword evidence="3" id="KW-1133">Transmembrane helix</keyword>
<dbReference type="PRINTS" id="PR00420">
    <property type="entry name" value="RNGMNOXGNASE"/>
</dbReference>
<feature type="domain" description="FAD-binding" evidence="4">
    <location>
        <begin position="21"/>
        <end position="76"/>
    </location>
</feature>
<dbReference type="Gene3D" id="3.50.50.60">
    <property type="entry name" value="FAD/NAD(P)-binding domain"/>
    <property type="match status" value="1"/>
</dbReference>
<evidence type="ECO:0000313" key="5">
    <source>
        <dbReference type="EMBL" id="OFI32295.1"/>
    </source>
</evidence>
<reference evidence="5 6" key="1">
    <citation type="submission" date="2016-09" db="EMBL/GenBank/DDBJ databases">
        <title>Alteromonas lipolytica, a new species isolated from sea water.</title>
        <authorList>
            <person name="Wu Y.-H."/>
            <person name="Cheng H."/>
            <person name="Xu X.-W."/>
        </authorList>
    </citation>
    <scope>NUCLEOTIDE SEQUENCE [LARGE SCALE GENOMIC DNA]</scope>
    <source>
        <strain evidence="5 6">JW12</strain>
    </source>
</reference>
<sequence length="415" mass="46307">MLCVLNNKKVISMAWQKGKRVAIVGAGPGGISAALAFIQRGFDVKVFEKRAEPKALGGAVLLSVPVLAVLREYGISLDNFGSYTKVEFHNNKGKCRASLPFNPNIEKLFNIKGWHYGVLRKSAFGKMLDIMPDGIIEGDRGFSHYEETSDGVTVHFDKGEPVEADLLIGADGINSKVSAQAFGDPGLFHVGLRVWLAWCDPIDGIPPNFGVISHSNKYQASYFPMLHDGKPGYEWWIVEPVKEHAPQPDNVREHVQGILDKFADPLPRFPAATDFDSQIFCWDVYNRPSLDSWSTGRVVCLGDAVHPVSPYAAYGMGMAIEDGYQLAKFMDGRDLANQAELQMGFDQYEKDRVAYVNHNVEFARKLGNVFHQQSAPMAKLRDFVFDNTSILQKMIKKDYLETQEIMCLSLKDLHV</sequence>
<dbReference type="GO" id="GO:0004497">
    <property type="term" value="F:monooxygenase activity"/>
    <property type="evidence" value="ECO:0007669"/>
    <property type="project" value="UniProtKB-KW"/>
</dbReference>
<dbReference type="InterPro" id="IPR002938">
    <property type="entry name" value="FAD-bd"/>
</dbReference>
<gene>
    <name evidence="5" type="ORF">BFC17_07535</name>
</gene>
<dbReference type="Pfam" id="PF01494">
    <property type="entry name" value="FAD_binding_3"/>
    <property type="match status" value="2"/>
</dbReference>
<dbReference type="OrthoDB" id="8672648at2"/>
<evidence type="ECO:0000313" key="6">
    <source>
        <dbReference type="Proteomes" id="UP000176037"/>
    </source>
</evidence>
<dbReference type="PANTHER" id="PTHR13789:SF309">
    <property type="entry name" value="PUTATIVE (AFU_ORTHOLOGUE AFUA_6G14510)-RELATED"/>
    <property type="match status" value="1"/>
</dbReference>
<proteinExistence type="predicted"/>
<dbReference type="EMBL" id="MJIC01000020">
    <property type="protein sequence ID" value="OFI32295.1"/>
    <property type="molecule type" value="Genomic_DNA"/>
</dbReference>
<protein>
    <submittedName>
        <fullName evidence="5">2-polyprenyl-6-methoxyphenol hydroxylase</fullName>
    </submittedName>
</protein>
<dbReference type="GO" id="GO:0071949">
    <property type="term" value="F:FAD binding"/>
    <property type="evidence" value="ECO:0007669"/>
    <property type="project" value="InterPro"/>
</dbReference>
<keyword evidence="3" id="KW-0472">Membrane</keyword>
<keyword evidence="3" id="KW-0812">Transmembrane</keyword>
<accession>A0A1E8F8Q8</accession>
<feature type="transmembrane region" description="Helical" evidence="3">
    <location>
        <begin position="21"/>
        <end position="42"/>
    </location>
</feature>
<dbReference type="InterPro" id="IPR036188">
    <property type="entry name" value="FAD/NAD-bd_sf"/>
</dbReference>
<dbReference type="InterPro" id="IPR050493">
    <property type="entry name" value="FAD-dep_Monooxygenase_BioMet"/>
</dbReference>
<organism evidence="5 6">
    <name type="scientific">Alteromonas lipolytica</name>
    <dbReference type="NCBI Taxonomy" id="1856405"/>
    <lineage>
        <taxon>Bacteria</taxon>
        <taxon>Pseudomonadati</taxon>
        <taxon>Pseudomonadota</taxon>
        <taxon>Gammaproteobacteria</taxon>
        <taxon>Alteromonadales</taxon>
        <taxon>Alteromonadaceae</taxon>
        <taxon>Alteromonas/Salinimonas group</taxon>
        <taxon>Alteromonas</taxon>
    </lineage>
</organism>
<keyword evidence="1" id="KW-0560">Oxidoreductase</keyword>
<dbReference type="STRING" id="1856405.BFC17_07535"/>
<evidence type="ECO:0000256" key="2">
    <source>
        <dbReference type="ARBA" id="ARBA00023033"/>
    </source>
</evidence>
<dbReference type="Proteomes" id="UP000176037">
    <property type="component" value="Unassembled WGS sequence"/>
</dbReference>
<dbReference type="PANTHER" id="PTHR13789">
    <property type="entry name" value="MONOOXYGENASE"/>
    <property type="match status" value="1"/>
</dbReference>
<keyword evidence="6" id="KW-1185">Reference proteome</keyword>